<dbReference type="InterPro" id="IPR008813">
    <property type="entry name" value="Plasmid_replication_RepL"/>
</dbReference>
<organism evidence="2 3">
    <name type="scientific">Dysgonomonas alginatilytica</name>
    <dbReference type="NCBI Taxonomy" id="1605892"/>
    <lineage>
        <taxon>Bacteria</taxon>
        <taxon>Pseudomonadati</taxon>
        <taxon>Bacteroidota</taxon>
        <taxon>Bacteroidia</taxon>
        <taxon>Bacteroidales</taxon>
        <taxon>Dysgonomonadaceae</taxon>
        <taxon>Dysgonomonas</taxon>
    </lineage>
</organism>
<accession>A0A2V3PR93</accession>
<keyword evidence="3" id="KW-1185">Reference proteome</keyword>
<protein>
    <submittedName>
        <fullName evidence="2">Replication protein RepL</fullName>
    </submittedName>
</protein>
<dbReference type="GO" id="GO:0006276">
    <property type="term" value="P:plasmid maintenance"/>
    <property type="evidence" value="ECO:0007669"/>
    <property type="project" value="InterPro"/>
</dbReference>
<dbReference type="EMBL" id="QICL01000004">
    <property type="protein sequence ID" value="PXV66850.1"/>
    <property type="molecule type" value="Genomic_DNA"/>
</dbReference>
<evidence type="ECO:0000313" key="2">
    <source>
        <dbReference type="EMBL" id="PXV66850.1"/>
    </source>
</evidence>
<dbReference type="RefSeq" id="WP_110309806.1">
    <property type="nucleotide sequence ID" value="NZ_QICL01000004.1"/>
</dbReference>
<feature type="domain" description="Plasmid replication protein RepL" evidence="1">
    <location>
        <begin position="35"/>
        <end position="151"/>
    </location>
</feature>
<comment type="caution">
    <text evidence="2">The sequence shown here is derived from an EMBL/GenBank/DDBJ whole genome shotgun (WGS) entry which is preliminary data.</text>
</comment>
<reference evidence="2 3" key="1">
    <citation type="submission" date="2018-03" db="EMBL/GenBank/DDBJ databases">
        <title>Genomic Encyclopedia of Archaeal and Bacterial Type Strains, Phase II (KMG-II): from individual species to whole genera.</title>
        <authorList>
            <person name="Goeker M."/>
        </authorList>
    </citation>
    <scope>NUCLEOTIDE SEQUENCE [LARGE SCALE GENOMIC DNA]</scope>
    <source>
        <strain evidence="2 3">DSM 100214</strain>
    </source>
</reference>
<dbReference type="AlphaFoldDB" id="A0A2V3PR93"/>
<dbReference type="Pfam" id="PF05732">
    <property type="entry name" value="RepL"/>
    <property type="match status" value="1"/>
</dbReference>
<dbReference type="Proteomes" id="UP000247973">
    <property type="component" value="Unassembled WGS sequence"/>
</dbReference>
<name>A0A2V3PR93_9BACT</name>
<dbReference type="OrthoDB" id="3015044at2"/>
<evidence type="ECO:0000259" key="1">
    <source>
        <dbReference type="Pfam" id="PF05732"/>
    </source>
</evidence>
<sequence length="156" mass="17886">MSIREFNEDNPFIEKLQDIKTGTRTAICSRGNIVSMVDDDTGEVKGRGFNAVIREKQYDSERFVKMYAAGRKVLPNLSVAATRILWYIVDHMGYDDMITLNITKIKKETGYKSNAAIYRAISELKNHCVLANAYQNGIYYINPAMFYRGNRLKLLI</sequence>
<gene>
    <name evidence="2" type="ORF">CLV62_104111</name>
</gene>
<proteinExistence type="predicted"/>
<dbReference type="GO" id="GO:0006260">
    <property type="term" value="P:DNA replication"/>
    <property type="evidence" value="ECO:0007669"/>
    <property type="project" value="InterPro"/>
</dbReference>
<evidence type="ECO:0000313" key="3">
    <source>
        <dbReference type="Proteomes" id="UP000247973"/>
    </source>
</evidence>